<name>A0ABP7HQ51_9ACTN</name>
<feature type="transmembrane region" description="Helical" evidence="8">
    <location>
        <begin position="25"/>
        <end position="45"/>
    </location>
</feature>
<keyword evidence="10" id="KW-0966">Cell projection</keyword>
<evidence type="ECO:0000256" key="3">
    <source>
        <dbReference type="ARBA" id="ARBA00022475"/>
    </source>
</evidence>
<sequence length="296" mass="32934">MAHSTGRRRPHHEEEEAHENHERWLVTYADMVTLLMVLFIIMFAMSTVDANKFASLKEGLASGFGKSVTILNGADPMRDDTGATGGAASTYDMLVQNLPASQQAATEKVLQSADQLRNQRSYEDAKAEVKKLLALWRKVQKALERRGLQDDVQASVDERGLILSLVSRHVIFQPNIATLTPRGEAVVDTVAPILAHLTEPLEIDGHTNQEPVKPKYYPTDWELSVARAVNVLHRLQEHDGLPAKRLRATGFGHTKPLIDPSKPGSQRINKRVDIVILSGAPAEARARFRKIYQELT</sequence>
<evidence type="ECO:0000256" key="2">
    <source>
        <dbReference type="ARBA" id="ARBA00008914"/>
    </source>
</evidence>
<evidence type="ECO:0000256" key="5">
    <source>
        <dbReference type="ARBA" id="ARBA00022989"/>
    </source>
</evidence>
<dbReference type="Proteomes" id="UP001501821">
    <property type="component" value="Unassembled WGS sequence"/>
</dbReference>
<keyword evidence="3" id="KW-1003">Cell membrane</keyword>
<protein>
    <submittedName>
        <fullName evidence="10">Flagellar motor protein MotB</fullName>
    </submittedName>
</protein>
<dbReference type="EMBL" id="BAABAH010000001">
    <property type="protein sequence ID" value="GAA3801622.1"/>
    <property type="molecule type" value="Genomic_DNA"/>
</dbReference>
<dbReference type="Pfam" id="PF13677">
    <property type="entry name" value="MotB_plug"/>
    <property type="match status" value="1"/>
</dbReference>
<keyword evidence="11" id="KW-1185">Reference proteome</keyword>
<evidence type="ECO:0000259" key="9">
    <source>
        <dbReference type="PROSITE" id="PS51123"/>
    </source>
</evidence>
<keyword evidence="5 8" id="KW-1133">Transmembrane helix</keyword>
<reference evidence="11" key="1">
    <citation type="journal article" date="2019" name="Int. J. Syst. Evol. Microbiol.">
        <title>The Global Catalogue of Microorganisms (GCM) 10K type strain sequencing project: providing services to taxonomists for standard genome sequencing and annotation.</title>
        <authorList>
            <consortium name="The Broad Institute Genomics Platform"/>
            <consortium name="The Broad Institute Genome Sequencing Center for Infectious Disease"/>
            <person name="Wu L."/>
            <person name="Ma J."/>
        </authorList>
    </citation>
    <scope>NUCLEOTIDE SEQUENCE [LARGE SCALE GENOMIC DNA]</scope>
    <source>
        <strain evidence="11">JCM 16953</strain>
    </source>
</reference>
<evidence type="ECO:0000313" key="10">
    <source>
        <dbReference type="EMBL" id="GAA3801622.1"/>
    </source>
</evidence>
<dbReference type="Pfam" id="PF00691">
    <property type="entry name" value="OmpA"/>
    <property type="match status" value="1"/>
</dbReference>
<organism evidence="10 11">
    <name type="scientific">Nocardioides panacisoli</name>
    <dbReference type="NCBI Taxonomy" id="627624"/>
    <lineage>
        <taxon>Bacteria</taxon>
        <taxon>Bacillati</taxon>
        <taxon>Actinomycetota</taxon>
        <taxon>Actinomycetes</taxon>
        <taxon>Propionibacteriales</taxon>
        <taxon>Nocardioidaceae</taxon>
        <taxon>Nocardioides</taxon>
    </lineage>
</organism>
<dbReference type="InterPro" id="IPR025713">
    <property type="entry name" value="MotB-like_N_dom"/>
</dbReference>
<dbReference type="PROSITE" id="PS51123">
    <property type="entry name" value="OMPA_2"/>
    <property type="match status" value="1"/>
</dbReference>
<evidence type="ECO:0000313" key="11">
    <source>
        <dbReference type="Proteomes" id="UP001501821"/>
    </source>
</evidence>
<evidence type="ECO:0000256" key="7">
    <source>
        <dbReference type="PROSITE-ProRule" id="PRU00473"/>
    </source>
</evidence>
<evidence type="ECO:0000256" key="6">
    <source>
        <dbReference type="ARBA" id="ARBA00023136"/>
    </source>
</evidence>
<evidence type="ECO:0000256" key="8">
    <source>
        <dbReference type="SAM" id="Phobius"/>
    </source>
</evidence>
<feature type="domain" description="OmpA-like" evidence="9">
    <location>
        <begin position="159"/>
        <end position="280"/>
    </location>
</feature>
<dbReference type="RefSeq" id="WP_344771769.1">
    <property type="nucleotide sequence ID" value="NZ_BAABAH010000001.1"/>
</dbReference>
<comment type="subcellular location">
    <subcellularLocation>
        <location evidence="1">Cell membrane</location>
        <topology evidence="1">Single-pass membrane protein</topology>
    </subcellularLocation>
</comment>
<keyword evidence="10" id="KW-0282">Flagellum</keyword>
<keyword evidence="6 7" id="KW-0472">Membrane</keyword>
<dbReference type="CDD" id="cd07185">
    <property type="entry name" value="OmpA_C-like"/>
    <property type="match status" value="1"/>
</dbReference>
<evidence type="ECO:0000256" key="1">
    <source>
        <dbReference type="ARBA" id="ARBA00004162"/>
    </source>
</evidence>
<dbReference type="PANTHER" id="PTHR30329">
    <property type="entry name" value="STATOR ELEMENT OF FLAGELLAR MOTOR COMPLEX"/>
    <property type="match status" value="1"/>
</dbReference>
<comment type="similarity">
    <text evidence="2">Belongs to the MotB family.</text>
</comment>
<comment type="caution">
    <text evidence="10">The sequence shown here is derived from an EMBL/GenBank/DDBJ whole genome shotgun (WGS) entry which is preliminary data.</text>
</comment>
<dbReference type="InterPro" id="IPR006665">
    <property type="entry name" value="OmpA-like"/>
</dbReference>
<dbReference type="Gene3D" id="3.30.1330.60">
    <property type="entry name" value="OmpA-like domain"/>
    <property type="match status" value="1"/>
</dbReference>
<keyword evidence="10" id="KW-0969">Cilium</keyword>
<gene>
    <name evidence="10" type="ORF">GCM10022242_00710</name>
</gene>
<dbReference type="SUPFAM" id="SSF103088">
    <property type="entry name" value="OmpA-like"/>
    <property type="match status" value="1"/>
</dbReference>
<proteinExistence type="inferred from homology"/>
<keyword evidence="4 8" id="KW-0812">Transmembrane</keyword>
<dbReference type="InterPro" id="IPR050330">
    <property type="entry name" value="Bact_OuterMem_StrucFunc"/>
</dbReference>
<accession>A0ABP7HQ51</accession>
<dbReference type="PANTHER" id="PTHR30329:SF21">
    <property type="entry name" value="LIPOPROTEIN YIAD-RELATED"/>
    <property type="match status" value="1"/>
</dbReference>
<dbReference type="InterPro" id="IPR036737">
    <property type="entry name" value="OmpA-like_sf"/>
</dbReference>
<evidence type="ECO:0000256" key="4">
    <source>
        <dbReference type="ARBA" id="ARBA00022692"/>
    </source>
</evidence>